<evidence type="ECO:0000256" key="1">
    <source>
        <dbReference type="SAM" id="MobiDB-lite"/>
    </source>
</evidence>
<sequence>MGPLRSDTRDRAVADRRAFLQSVGGTLALAALAGDAAGTDRSAGSEGYAAVQGDDCVPVVPLSGDRTVEELYDLQIPGRFVGDNGAVDDGGPYYQSNGTTDLQRPNTTITFLYDGPGGLSLVTVHDTNGDSRGEGGSVTWTVEDVPSDAAWAVKDDLYLDPDTGEPAENNYDGWDVDGPTHVIDWTWGSAGTDGGALGPLGDGFEVTVDPAFNELAGLWGEHYAEDPITDWQVLSFPNGRDDPERTSLALDRPVTIRDGSCDGRKDRDGDDEKKDRDEDDDRKDEDHDDRDRDRDDEDHDRDRDDDDDRKDGDYDDDDRKDRDGDRDGDGDRKDDDDKEDDDREKDRDRGDDDDDEDEDDYEDDDDGDDDDDEEDDDDDEKGRGRGHGRGDGGKESGGDGRGDRGSGRSGESRGRGNGRGNGR</sequence>
<keyword evidence="3" id="KW-1185">Reference proteome</keyword>
<accession>A0A7D5QHN0</accession>
<evidence type="ECO:0000313" key="3">
    <source>
        <dbReference type="Proteomes" id="UP000509626"/>
    </source>
</evidence>
<dbReference type="RefSeq" id="WP_179269467.1">
    <property type="nucleotide sequence ID" value="NZ_CP058579.1"/>
</dbReference>
<feature type="compositionally biased region" description="Basic and acidic residues" evidence="1">
    <location>
        <begin position="380"/>
        <end position="414"/>
    </location>
</feature>
<name>A0A7D5QHN0_9EURY</name>
<dbReference type="EMBL" id="CP058579">
    <property type="protein sequence ID" value="QLG62882.1"/>
    <property type="molecule type" value="Genomic_DNA"/>
</dbReference>
<feature type="compositionally biased region" description="Basic and acidic residues" evidence="1">
    <location>
        <begin position="259"/>
        <end position="276"/>
    </location>
</feature>
<dbReference type="AlphaFoldDB" id="A0A7D5QHN0"/>
<feature type="compositionally biased region" description="Basic and acidic residues" evidence="1">
    <location>
        <begin position="309"/>
        <end position="335"/>
    </location>
</feature>
<gene>
    <name evidence="2" type="ORF">HUG12_14550</name>
</gene>
<protein>
    <submittedName>
        <fullName evidence="2">Uncharacterized protein</fullName>
    </submittedName>
</protein>
<dbReference type="GeneID" id="56038703"/>
<feature type="compositionally biased region" description="Acidic residues" evidence="1">
    <location>
        <begin position="351"/>
        <end position="379"/>
    </location>
</feature>
<evidence type="ECO:0000313" key="2">
    <source>
        <dbReference type="EMBL" id="QLG62882.1"/>
    </source>
</evidence>
<feature type="region of interest" description="Disordered" evidence="1">
    <location>
        <begin position="235"/>
        <end position="423"/>
    </location>
</feature>
<dbReference type="InterPro" id="IPR006311">
    <property type="entry name" value="TAT_signal"/>
</dbReference>
<feature type="compositionally biased region" description="Acidic residues" evidence="1">
    <location>
        <begin position="277"/>
        <end position="308"/>
    </location>
</feature>
<organism evidence="2 3">
    <name type="scientific">Halorarum salinum</name>
    <dbReference type="NCBI Taxonomy" id="2743089"/>
    <lineage>
        <taxon>Archaea</taxon>
        <taxon>Methanobacteriati</taxon>
        <taxon>Methanobacteriota</taxon>
        <taxon>Stenosarchaea group</taxon>
        <taxon>Halobacteria</taxon>
        <taxon>Halobacteriales</taxon>
        <taxon>Haloferacaceae</taxon>
        <taxon>Halorarum</taxon>
    </lineage>
</organism>
<dbReference type="KEGG" id="halu:HUG12_14550"/>
<dbReference type="PROSITE" id="PS51318">
    <property type="entry name" value="TAT"/>
    <property type="match status" value="1"/>
</dbReference>
<dbReference type="Proteomes" id="UP000509626">
    <property type="component" value="Chromosome"/>
</dbReference>
<reference evidence="2 3" key="1">
    <citation type="submission" date="2020-06" db="EMBL/GenBank/DDBJ databases">
        <title>NJ-3-1, isolated from saline soil.</title>
        <authorList>
            <person name="Cui H.L."/>
            <person name="Shi X."/>
        </authorList>
    </citation>
    <scope>NUCLEOTIDE SEQUENCE [LARGE SCALE GENOMIC DNA]</scope>
    <source>
        <strain evidence="2 3">NJ-3-1</strain>
    </source>
</reference>
<proteinExistence type="predicted"/>
<dbReference type="OrthoDB" id="103676at2157"/>